<dbReference type="EMBL" id="BJOV01000003">
    <property type="protein sequence ID" value="GEE01613.1"/>
    <property type="molecule type" value="Genomic_DNA"/>
</dbReference>
<name>A0A7I9V942_9ACTN</name>
<comment type="caution">
    <text evidence="1">The sequence shown here is derived from an EMBL/GenBank/DDBJ whole genome shotgun (WGS) entry which is preliminary data.</text>
</comment>
<accession>A0A7I9V942</accession>
<dbReference type="RefSeq" id="WP_161895382.1">
    <property type="nucleotide sequence ID" value="NZ_BJOV01000003.1"/>
</dbReference>
<dbReference type="OrthoDB" id="9987435at2"/>
<protein>
    <submittedName>
        <fullName evidence="1">Uncharacterized protein</fullName>
    </submittedName>
</protein>
<sequence length="170" mass="19682">MPRKKTAPKRRHDASPKLRLALRRAARAPVWEWPTIAGELARDEGGSAKEWLTRMMRFSPRVETLGHVSQWSLFVGDPSFARIVGICTALHDQHDWDREARVHRWMPERAPSMEDDELVDAYREMCGSARYLRRAIRSHDAAERTLYPVPEALRRIVADLERIAPFDVDS</sequence>
<dbReference type="AlphaFoldDB" id="A0A7I9V942"/>
<keyword evidence="2" id="KW-1185">Reference proteome</keyword>
<dbReference type="Proteomes" id="UP000444960">
    <property type="component" value="Unassembled WGS sequence"/>
</dbReference>
<organism evidence="1 2">
    <name type="scientific">Gordonia spumicola</name>
    <dbReference type="NCBI Taxonomy" id="589161"/>
    <lineage>
        <taxon>Bacteria</taxon>
        <taxon>Bacillati</taxon>
        <taxon>Actinomycetota</taxon>
        <taxon>Actinomycetes</taxon>
        <taxon>Mycobacteriales</taxon>
        <taxon>Gordoniaceae</taxon>
        <taxon>Gordonia</taxon>
    </lineage>
</organism>
<proteinExistence type="predicted"/>
<gene>
    <name evidence="1" type="ORF">nbrc107696_20590</name>
</gene>
<reference evidence="2" key="1">
    <citation type="submission" date="2019-06" db="EMBL/GenBank/DDBJ databases">
        <title>Gordonia isolated from sludge of a wastewater treatment plant.</title>
        <authorList>
            <person name="Tamura T."/>
            <person name="Aoyama K."/>
            <person name="Kang Y."/>
            <person name="Saito S."/>
            <person name="Akiyama N."/>
            <person name="Yazawa K."/>
            <person name="Gonoi T."/>
            <person name="Mikami Y."/>
        </authorList>
    </citation>
    <scope>NUCLEOTIDE SEQUENCE [LARGE SCALE GENOMIC DNA]</scope>
    <source>
        <strain evidence="2">NBRC 107696</strain>
    </source>
</reference>
<evidence type="ECO:0000313" key="1">
    <source>
        <dbReference type="EMBL" id="GEE01613.1"/>
    </source>
</evidence>
<evidence type="ECO:0000313" key="2">
    <source>
        <dbReference type="Proteomes" id="UP000444960"/>
    </source>
</evidence>